<keyword evidence="3" id="KW-1185">Reference proteome</keyword>
<gene>
    <name evidence="2" type="ORF">ACH407_29010</name>
</gene>
<dbReference type="PANTHER" id="PTHR46696:SF1">
    <property type="entry name" value="CYTOCHROME P450 YJIB-RELATED"/>
    <property type="match status" value="1"/>
</dbReference>
<dbReference type="SUPFAM" id="SSF48264">
    <property type="entry name" value="Cytochrome P450"/>
    <property type="match status" value="1"/>
</dbReference>
<accession>A0ABW7UDS5</accession>
<dbReference type="RefSeq" id="WP_398711987.1">
    <property type="nucleotide sequence ID" value="NZ_JBIRUI010000015.1"/>
</dbReference>
<dbReference type="PANTHER" id="PTHR46696">
    <property type="entry name" value="P450, PUTATIVE (EUROFUNG)-RELATED"/>
    <property type="match status" value="1"/>
</dbReference>
<evidence type="ECO:0000313" key="3">
    <source>
        <dbReference type="Proteomes" id="UP001611339"/>
    </source>
</evidence>
<dbReference type="EMBL" id="JBIRUI010000015">
    <property type="protein sequence ID" value="MFI1717586.1"/>
    <property type="molecule type" value="Genomic_DNA"/>
</dbReference>
<dbReference type="InterPro" id="IPR036396">
    <property type="entry name" value="Cyt_P450_sf"/>
</dbReference>
<dbReference type="InterPro" id="IPR002397">
    <property type="entry name" value="Cyt_P450_B"/>
</dbReference>
<dbReference type="CDD" id="cd11029">
    <property type="entry name" value="CYP107-like"/>
    <property type="match status" value="1"/>
</dbReference>
<comment type="similarity">
    <text evidence="1">Belongs to the cytochrome P450 family.</text>
</comment>
<sequence length="402" mass="43764">MTVPILQQIFDDAYHRDPYPTYARLRAEGGVHPVALPDGSPVWLVTTEAEVRAGLTNPLLSVNKDHAGPGFKGFSLPPALDANLLNIDAPDHLRLRRLVSKEFTPRRVENLGAKVRQTCEALARRLHDDITTNGAADLVADLAAPLPLAVVGDLLGVPEQDRGPFASWVGAMLEPKSPGDVAAAVAHIHDYLLHLIALRRRAPDGNLISGLISVRDEQDRLSENELLSLAFLILMAGIDNTQHVISGGVLTLLQHPEQLDALRADPRLLPEAVEELLRHATPNHTAIRRFPTTDVEIGGTVVPAGDTVLLCLASAHRDPTRYPDPDRFDIGRQDKAHLALGHGLHYCLGAPLARLQIRVALDVITRTFPGLALSLPAEELPWRRSFRSHALKQLPVTLGTCS</sequence>
<reference evidence="2 3" key="1">
    <citation type="submission" date="2024-10" db="EMBL/GenBank/DDBJ databases">
        <title>The Natural Products Discovery Center: Release of the First 8490 Sequenced Strains for Exploring Actinobacteria Biosynthetic Diversity.</title>
        <authorList>
            <person name="Kalkreuter E."/>
            <person name="Kautsar S.A."/>
            <person name="Yang D."/>
            <person name="Bader C.D."/>
            <person name="Teijaro C.N."/>
            <person name="Fluegel L."/>
            <person name="Davis C.M."/>
            <person name="Simpson J.R."/>
            <person name="Lauterbach L."/>
            <person name="Steele A.D."/>
            <person name="Gui C."/>
            <person name="Meng S."/>
            <person name="Li G."/>
            <person name="Viehrig K."/>
            <person name="Ye F."/>
            <person name="Su P."/>
            <person name="Kiefer A.F."/>
            <person name="Nichols A."/>
            <person name="Cepeda A.J."/>
            <person name="Yan W."/>
            <person name="Fan B."/>
            <person name="Jiang Y."/>
            <person name="Adhikari A."/>
            <person name="Zheng C.-J."/>
            <person name="Schuster L."/>
            <person name="Cowan T.M."/>
            <person name="Smanski M.J."/>
            <person name="Chevrette M.G."/>
            <person name="De Carvalho L.P.S."/>
            <person name="Shen B."/>
        </authorList>
    </citation>
    <scope>NUCLEOTIDE SEQUENCE [LARGE SCALE GENOMIC DNA]</scope>
    <source>
        <strain evidence="2 3">NPDC020602</strain>
    </source>
</reference>
<evidence type="ECO:0000313" key="2">
    <source>
        <dbReference type="EMBL" id="MFI1717586.1"/>
    </source>
</evidence>
<proteinExistence type="inferred from homology"/>
<dbReference type="PRINTS" id="PR00359">
    <property type="entry name" value="BP450"/>
</dbReference>
<dbReference type="InterPro" id="IPR001128">
    <property type="entry name" value="Cyt_P450"/>
</dbReference>
<evidence type="ECO:0000256" key="1">
    <source>
        <dbReference type="ARBA" id="ARBA00010617"/>
    </source>
</evidence>
<dbReference type="Proteomes" id="UP001611339">
    <property type="component" value="Unassembled WGS sequence"/>
</dbReference>
<dbReference type="Pfam" id="PF00067">
    <property type="entry name" value="p450"/>
    <property type="match status" value="1"/>
</dbReference>
<dbReference type="Gene3D" id="1.10.630.10">
    <property type="entry name" value="Cytochrome P450"/>
    <property type="match status" value="1"/>
</dbReference>
<name>A0ABW7UDS5_9ACTN</name>
<protein>
    <submittedName>
        <fullName evidence="2">Cytochrome P450</fullName>
    </submittedName>
</protein>
<comment type="caution">
    <text evidence="2">The sequence shown here is derived from an EMBL/GenBank/DDBJ whole genome shotgun (WGS) entry which is preliminary data.</text>
</comment>
<organism evidence="2 3">
    <name type="scientific">Streptomyces litmocidini</name>
    <dbReference type="NCBI Taxonomy" id="67318"/>
    <lineage>
        <taxon>Bacteria</taxon>
        <taxon>Bacillati</taxon>
        <taxon>Actinomycetota</taxon>
        <taxon>Actinomycetes</taxon>
        <taxon>Kitasatosporales</taxon>
        <taxon>Streptomycetaceae</taxon>
        <taxon>Streptomyces</taxon>
    </lineage>
</organism>